<keyword evidence="6" id="KW-0227">DNA damage</keyword>
<dbReference type="Pfam" id="PF11919">
    <property type="entry name" value="PSME4_C"/>
    <property type="match status" value="1"/>
</dbReference>
<feature type="domain" description="Proteasome activator Blm10 middle HEAT repeats region" evidence="10">
    <location>
        <begin position="342"/>
        <end position="859"/>
    </location>
</feature>
<dbReference type="GO" id="GO:0016607">
    <property type="term" value="C:nuclear speck"/>
    <property type="evidence" value="ECO:0007669"/>
    <property type="project" value="UniProtKB-SubCell"/>
</dbReference>
<accession>A0A1Y2ASH5</accession>
<evidence type="ECO:0000259" key="9">
    <source>
        <dbReference type="Pfam" id="PF11919"/>
    </source>
</evidence>
<dbReference type="Pfam" id="PF23096">
    <property type="entry name" value="HEAT_PSME4"/>
    <property type="match status" value="1"/>
</dbReference>
<evidence type="ECO:0000259" key="10">
    <source>
        <dbReference type="Pfam" id="PF16507"/>
    </source>
</evidence>
<evidence type="ECO:0000256" key="7">
    <source>
        <dbReference type="ARBA" id="ARBA00023204"/>
    </source>
</evidence>
<organism evidence="12 13">
    <name type="scientific">Neocallimastix californiae</name>
    <dbReference type="NCBI Taxonomy" id="1754190"/>
    <lineage>
        <taxon>Eukaryota</taxon>
        <taxon>Fungi</taxon>
        <taxon>Fungi incertae sedis</taxon>
        <taxon>Chytridiomycota</taxon>
        <taxon>Chytridiomycota incertae sedis</taxon>
        <taxon>Neocallimastigomycetes</taxon>
        <taxon>Neocallimastigales</taxon>
        <taxon>Neocallimastigaceae</taxon>
        <taxon>Neocallimastix</taxon>
    </lineage>
</organism>
<gene>
    <name evidence="12" type="ORF">LY90DRAFT_388962</name>
</gene>
<dbReference type="Pfam" id="PF16507">
    <property type="entry name" value="HEAT_PSME4_mid"/>
    <property type="match status" value="1"/>
</dbReference>
<dbReference type="InterPro" id="IPR021843">
    <property type="entry name" value="PSME4_C"/>
</dbReference>
<dbReference type="InterPro" id="IPR016024">
    <property type="entry name" value="ARM-type_fold"/>
</dbReference>
<comment type="similarity">
    <text evidence="3">Belongs to the BLM10 family.</text>
</comment>
<feature type="domain" description="Proteasome activator complex subunit 4-like HEAT repeat-like" evidence="11">
    <location>
        <begin position="1208"/>
        <end position="1485"/>
    </location>
</feature>
<keyword evidence="5" id="KW-0677">Repeat</keyword>
<dbReference type="PANTHER" id="PTHR32170">
    <property type="entry name" value="PROTEASOME ACTIVATOR COMPLEX SUBUNIT 4"/>
    <property type="match status" value="1"/>
</dbReference>
<dbReference type="GO" id="GO:0005829">
    <property type="term" value="C:cytosol"/>
    <property type="evidence" value="ECO:0007669"/>
    <property type="project" value="TreeGrafter"/>
</dbReference>
<dbReference type="InterPro" id="IPR032430">
    <property type="entry name" value="Blm10_mid"/>
</dbReference>
<keyword evidence="7" id="KW-0234">DNA repair</keyword>
<dbReference type="GO" id="GO:0010499">
    <property type="term" value="P:proteasomal ubiquitin-independent protein catabolic process"/>
    <property type="evidence" value="ECO:0007669"/>
    <property type="project" value="TreeGrafter"/>
</dbReference>
<evidence type="ECO:0000256" key="2">
    <source>
        <dbReference type="ARBA" id="ARBA00004496"/>
    </source>
</evidence>
<keyword evidence="4" id="KW-0963">Cytoplasm</keyword>
<evidence type="ECO:0008006" key="14">
    <source>
        <dbReference type="Google" id="ProtNLM"/>
    </source>
</evidence>
<evidence type="ECO:0000259" key="11">
    <source>
        <dbReference type="Pfam" id="PF23096"/>
    </source>
</evidence>
<evidence type="ECO:0000313" key="13">
    <source>
        <dbReference type="Proteomes" id="UP000193920"/>
    </source>
</evidence>
<keyword evidence="13" id="KW-1185">Reference proteome</keyword>
<evidence type="ECO:0000256" key="4">
    <source>
        <dbReference type="ARBA" id="ARBA00022490"/>
    </source>
</evidence>
<dbReference type="InterPro" id="IPR055455">
    <property type="entry name" value="HEAT_PSME4"/>
</dbReference>
<dbReference type="SUPFAM" id="SSF48371">
    <property type="entry name" value="ARM repeat"/>
    <property type="match status" value="1"/>
</dbReference>
<keyword evidence="8" id="KW-0539">Nucleus</keyword>
<dbReference type="PANTHER" id="PTHR32170:SF3">
    <property type="entry name" value="PROTEASOME ACTIVATOR COMPLEX SUBUNIT 4"/>
    <property type="match status" value="1"/>
</dbReference>
<dbReference type="InterPro" id="IPR011989">
    <property type="entry name" value="ARM-like"/>
</dbReference>
<proteinExistence type="inferred from homology"/>
<dbReference type="GO" id="GO:0070628">
    <property type="term" value="F:proteasome binding"/>
    <property type="evidence" value="ECO:0007669"/>
    <property type="project" value="InterPro"/>
</dbReference>
<comment type="caution">
    <text evidence="12">The sequence shown here is derived from an EMBL/GenBank/DDBJ whole genome shotgun (WGS) entry which is preliminary data.</text>
</comment>
<evidence type="ECO:0000313" key="12">
    <source>
        <dbReference type="EMBL" id="ORY25501.1"/>
    </source>
</evidence>
<dbReference type="STRING" id="1754190.A0A1Y2ASH5"/>
<evidence type="ECO:0000256" key="5">
    <source>
        <dbReference type="ARBA" id="ARBA00022737"/>
    </source>
</evidence>
<dbReference type="EMBL" id="MCOG01000211">
    <property type="protein sequence ID" value="ORY25501.1"/>
    <property type="molecule type" value="Genomic_DNA"/>
</dbReference>
<dbReference type="InterPro" id="IPR035309">
    <property type="entry name" value="PSME4"/>
</dbReference>
<evidence type="ECO:0000256" key="1">
    <source>
        <dbReference type="ARBA" id="ARBA00004324"/>
    </source>
</evidence>
<dbReference type="Gene3D" id="1.25.10.10">
    <property type="entry name" value="Leucine-rich Repeat Variant"/>
    <property type="match status" value="1"/>
</dbReference>
<evidence type="ECO:0000256" key="6">
    <source>
        <dbReference type="ARBA" id="ARBA00022763"/>
    </source>
</evidence>
<protein>
    <recommendedName>
        <fullName evidence="14">ARM repeat-containing protein</fullName>
    </recommendedName>
</protein>
<reference evidence="12 13" key="1">
    <citation type="submission" date="2016-08" db="EMBL/GenBank/DDBJ databases">
        <title>A Parts List for Fungal Cellulosomes Revealed by Comparative Genomics.</title>
        <authorList>
            <consortium name="DOE Joint Genome Institute"/>
            <person name="Haitjema C.H."/>
            <person name="Gilmore S.P."/>
            <person name="Henske J.K."/>
            <person name="Solomon K.V."/>
            <person name="De Groot R."/>
            <person name="Kuo A."/>
            <person name="Mondo S.J."/>
            <person name="Salamov A.A."/>
            <person name="Labutti K."/>
            <person name="Zhao Z."/>
            <person name="Chiniquy J."/>
            <person name="Barry K."/>
            <person name="Brewer H.M."/>
            <person name="Purvine S.O."/>
            <person name="Wright A.T."/>
            <person name="Boxma B."/>
            <person name="Van Alen T."/>
            <person name="Hackstein J.H."/>
            <person name="Baker S.E."/>
            <person name="Grigoriev I.V."/>
            <person name="O'Malley M.A."/>
        </authorList>
    </citation>
    <scope>NUCLEOTIDE SEQUENCE [LARGE SCALE GENOMIC DNA]</scope>
    <source>
        <strain evidence="12 13">G1</strain>
    </source>
</reference>
<dbReference type="GO" id="GO:0006281">
    <property type="term" value="P:DNA repair"/>
    <property type="evidence" value="ECO:0007669"/>
    <property type="project" value="UniProtKB-KW"/>
</dbReference>
<dbReference type="OrthoDB" id="17907at2759"/>
<dbReference type="GO" id="GO:0016504">
    <property type="term" value="F:peptidase activator activity"/>
    <property type="evidence" value="ECO:0007669"/>
    <property type="project" value="InterPro"/>
</dbReference>
<evidence type="ECO:0000256" key="3">
    <source>
        <dbReference type="ARBA" id="ARBA00005739"/>
    </source>
</evidence>
<sequence length="1881" mass="220252">MSNNKVSKQISTYNVNTQLPYDVPNEKEYLKTIKEKISLALLSKSYTREAQFWFKELNRYIDLRYEFPEKDRVHFAKITFNLSVTPNLENSMVEFYSSFCCKLIKKKKYIKKEKLELPWKPLYDMIKNIIILNEKQRVLLSEGPKINSLLKLITYSRRYFTSDCTEEITKEFLENFNPHTNFHTILSQMLFELFTNTSKPPPKPDYIPEDAPPFYWVKPVFALWTQMKLIEQYELNFINLISRLAIEQVHAPWNVQWTEEQISFIFSIGLNMMELPVGTNNSKSTTLHYIEYRNNSFMKYNKNKKDKFKTLARFIIFTIWPEPGDDIPDDKKPPKINVLKKLKNMIQAVESYFHPSNSGKWTSSMTCFLQWLSIEFLRRIRMENFDDCKTPKHLRITEEIKDEFVNILKPVVFLSVFGKDNNSVIAAQTALKNLSYIRPNVIFKEALERFFPSLETVTETHRTLSSISALSIMAVPMFSRDVYPQGGKHLMLLLNTVTPGINMNDPVRASSTLLFISNVLKCIPLITCEEPNSPKKSYGISDSGFEYNEETEDDDELCRLNTLEFTEWVIKFLDRVISIFENLPENFALKKSSTTDLGMIQLLLHTCEVIFIQLSDEIHDIAIKKIGDFARSHVIPNATKVFGLLCSACTGCNPDKVLSIFLPMCKSAIESELEHDAASISCLTSESSNPFAFATSSDSTLHWYQSILFHVVIQAGECLLKYKSLLIDVLKISIEKCKSGRGYKWAGKLLSNIIISLCKIYPLEERNVKSETWYSEEYQKTHYKSWGTVKNIDELDIKWHVPSDEEINFAIELIDLFITPAQKELKELLTNELSKHENVVLFNKNLTIINNCLKGISLLYFEQEDYKKDDGLIKTIPKMLPCGYCFKDKNDPRVKHIKEIFENIGKLLHETSVFLLTEQNNNTECYKVLLKVMKTYIINHGIEKKRYENHYGSYRYLKGLIKTIQDKRNYPRCIHVQKAYIHHLKRVRYNLIAFKKIDIYDDLLEDLFQMSISSYAETRKSAQSLLSQLIRNYQEYKFVIVKKVLEILETSTNNEPDKAKGALYLLKQKPIYRICYKHWDYLSKLTKTICTAPHFEKTSVQELFKELFVNYASKFSDLPMEQTLTDETKASVMDMINEAGITLDQDLIDKQYQIIDDTYSKYESVYNDIISILHTTLSKSSIDWRLATMTNSILVLYMREDKPISLKATKYFFDHTIDNLYASRKINISAMSRIMNLLKIRSKLESGNNISKELKTDYSFPEEFTKEDRIKFFSLDNDSDKFNDHKDIFYLDNSYIGWLCWPKSFKVYKQRGEDNDQLPYVDSTSKEVIEYILQKFSNPEYWKKLYEFMSMESSKSSPESFSTSNAKFFKYIFQLFEDRFLATCIEPTLKEYCHNFQEKHQQRLAAEVISGLIRGSRNWSTEKLDKLWEWLTPILKTVLQNVTQESIDDWISCIQYACVNRDARRYRPIINIILSEKFDPLCESFITETKKLNFISVVLNLFNWKICNRTSDLLKLYFDNFNHPYKYVRESLALNINEIIKAKWHVGELNAETILTKYSVLEKGGLNEIVKFNPVTPEMQELFNNFEKKMKEWKEEKCENSNQIISGSNYANAGKTFMSWMYNSIRSLQSHVLYPYINKMISTLLDISKYEDTELQEFNNNILRMYAQIIYPQSMVETGLNHLLDTISTTPSWHIKMRILPVLQIYFFKHLFYISSELKDKVIQLLAHTLQDSRIEVRQLANETLSGIIRCSSRESIEHLKNYFEELLKEKLPKKSKKNTTKNLEEKPEYNKILIKRHAGVLGLSSLVQAFPYDIPSWLPEVLCTIALCINNPSPIHPTVKKTYADFKRTHQDTWHEDIQKFTEDQLSIITDLLISPSYYA</sequence>
<feature type="domain" description="Proteasome activator complex subunit 4 C-terminal" evidence="9">
    <location>
        <begin position="1795"/>
        <end position="1881"/>
    </location>
</feature>
<evidence type="ECO:0000256" key="8">
    <source>
        <dbReference type="ARBA" id="ARBA00023242"/>
    </source>
</evidence>
<name>A0A1Y2ASH5_9FUNG</name>
<dbReference type="Proteomes" id="UP000193920">
    <property type="component" value="Unassembled WGS sequence"/>
</dbReference>
<comment type="subcellular location">
    <subcellularLocation>
        <location evidence="2">Cytoplasm</location>
    </subcellularLocation>
    <subcellularLocation>
        <location evidence="1">Nucleus speckle</location>
    </subcellularLocation>
</comment>